<dbReference type="AlphaFoldDB" id="A0A9E8N9H9"/>
<evidence type="ECO:0000313" key="2">
    <source>
        <dbReference type="Proteomes" id="UP001164653"/>
    </source>
</evidence>
<dbReference type="EMBL" id="CP112998">
    <property type="protein sequence ID" value="WAC11248.1"/>
    <property type="molecule type" value="Genomic_DNA"/>
</dbReference>
<protein>
    <submittedName>
        <fullName evidence="1">Uncharacterized protein</fullName>
    </submittedName>
</protein>
<dbReference type="RefSeq" id="WP_244824230.1">
    <property type="nucleotide sequence ID" value="NZ_CP112998.1"/>
</dbReference>
<dbReference type="KEGG" id="dpf:ON006_26380"/>
<organism evidence="1 2">
    <name type="scientific">Dyadobacter pollutisoli</name>
    <dbReference type="NCBI Taxonomy" id="2910158"/>
    <lineage>
        <taxon>Bacteria</taxon>
        <taxon>Pseudomonadati</taxon>
        <taxon>Bacteroidota</taxon>
        <taxon>Cytophagia</taxon>
        <taxon>Cytophagales</taxon>
        <taxon>Spirosomataceae</taxon>
        <taxon>Dyadobacter</taxon>
    </lineage>
</organism>
<gene>
    <name evidence="1" type="ORF">ON006_26380</name>
</gene>
<keyword evidence="2" id="KW-1185">Reference proteome</keyword>
<dbReference type="Proteomes" id="UP001164653">
    <property type="component" value="Chromosome"/>
</dbReference>
<sequence length="89" mass="10050">MNFKIITIPESGTEVCLHRDRNDEGEEIVRITALVISLAGTEPMLETVVRFADAWSAQFFVEDYSETSAKGFLRLCLEEEGIRMNGNHT</sequence>
<proteinExistence type="predicted"/>
<accession>A0A9E8N9H9</accession>
<name>A0A9E8N9H9_9BACT</name>
<reference evidence="1" key="1">
    <citation type="submission" date="2022-11" db="EMBL/GenBank/DDBJ databases">
        <title>Dyadobacter pollutisoli sp. nov., isolated from plastic dumped soil.</title>
        <authorList>
            <person name="Kim J.M."/>
            <person name="Kim K.R."/>
            <person name="Lee J.K."/>
            <person name="Hao L."/>
            <person name="Jeon C.O."/>
        </authorList>
    </citation>
    <scope>NUCLEOTIDE SEQUENCE</scope>
    <source>
        <strain evidence="1">U1</strain>
    </source>
</reference>
<evidence type="ECO:0000313" key="1">
    <source>
        <dbReference type="EMBL" id="WAC11248.1"/>
    </source>
</evidence>